<accession>A0A382BXI7</accession>
<evidence type="ECO:0000313" key="1">
    <source>
        <dbReference type="EMBL" id="SVB18221.1"/>
    </source>
</evidence>
<dbReference type="AlphaFoldDB" id="A0A382BXI7"/>
<protein>
    <submittedName>
        <fullName evidence="1">Uncharacterized protein</fullName>
    </submittedName>
</protein>
<name>A0A382BXI7_9ZZZZ</name>
<sequence length="38" mass="4239">MTLNFAAIEIGTNGSLVIINVTRFLRGYASIHRYDIPT</sequence>
<dbReference type="EMBL" id="UINC01031724">
    <property type="protein sequence ID" value="SVB18221.1"/>
    <property type="molecule type" value="Genomic_DNA"/>
</dbReference>
<gene>
    <name evidence="1" type="ORF">METZ01_LOCUS171075</name>
</gene>
<proteinExistence type="predicted"/>
<organism evidence="1">
    <name type="scientific">marine metagenome</name>
    <dbReference type="NCBI Taxonomy" id="408172"/>
    <lineage>
        <taxon>unclassified sequences</taxon>
        <taxon>metagenomes</taxon>
        <taxon>ecological metagenomes</taxon>
    </lineage>
</organism>
<reference evidence="1" key="1">
    <citation type="submission" date="2018-05" db="EMBL/GenBank/DDBJ databases">
        <authorList>
            <person name="Lanie J.A."/>
            <person name="Ng W.-L."/>
            <person name="Kazmierczak K.M."/>
            <person name="Andrzejewski T.M."/>
            <person name="Davidsen T.M."/>
            <person name="Wayne K.J."/>
            <person name="Tettelin H."/>
            <person name="Glass J.I."/>
            <person name="Rusch D."/>
            <person name="Podicherti R."/>
            <person name="Tsui H.-C.T."/>
            <person name="Winkler M.E."/>
        </authorList>
    </citation>
    <scope>NUCLEOTIDE SEQUENCE</scope>
</reference>